<evidence type="ECO:0000313" key="1">
    <source>
        <dbReference type="Proteomes" id="UP000694925"/>
    </source>
</evidence>
<protein>
    <submittedName>
        <fullName evidence="2">Uncharacterized protein LOC108629195</fullName>
    </submittedName>
</protein>
<dbReference type="KEGG" id="ccal:108629195"/>
<accession>A0AAJ7WE28</accession>
<gene>
    <name evidence="2" type="primary">LOC108629195</name>
</gene>
<sequence length="158" mass="18034">MECDIRSQDRNASSDSDVYNVSSHEDILEGEIVSSCSTEVHTLNAEYAECINSLMTRNVEERNDNSALKVQSLTSNDIFKKSLANIDLDLIPFVPENLVMIKTLLFNSKTEIISLRRKINTEKMKMYRFKKRVKSLTSLMKHNKDISENISNLLQVSA</sequence>
<evidence type="ECO:0000313" key="2">
    <source>
        <dbReference type="RefSeq" id="XP_026673013.1"/>
    </source>
</evidence>
<keyword evidence="1" id="KW-1185">Reference proteome</keyword>
<name>A0AAJ7WE28_9HYME</name>
<dbReference type="GeneID" id="108629195"/>
<reference evidence="2" key="1">
    <citation type="submission" date="2025-08" db="UniProtKB">
        <authorList>
            <consortium name="RefSeq"/>
        </authorList>
    </citation>
    <scope>IDENTIFICATION</scope>
    <source>
        <tissue evidence="2">Whole body</tissue>
    </source>
</reference>
<dbReference type="RefSeq" id="XP_026673013.1">
    <property type="nucleotide sequence ID" value="XM_026817212.1"/>
</dbReference>
<organism evidence="1 2">
    <name type="scientific">Ceratina calcarata</name>
    <dbReference type="NCBI Taxonomy" id="156304"/>
    <lineage>
        <taxon>Eukaryota</taxon>
        <taxon>Metazoa</taxon>
        <taxon>Ecdysozoa</taxon>
        <taxon>Arthropoda</taxon>
        <taxon>Hexapoda</taxon>
        <taxon>Insecta</taxon>
        <taxon>Pterygota</taxon>
        <taxon>Neoptera</taxon>
        <taxon>Endopterygota</taxon>
        <taxon>Hymenoptera</taxon>
        <taxon>Apocrita</taxon>
        <taxon>Aculeata</taxon>
        <taxon>Apoidea</taxon>
        <taxon>Anthophila</taxon>
        <taxon>Apidae</taxon>
        <taxon>Ceratina</taxon>
        <taxon>Zadontomerus</taxon>
    </lineage>
</organism>
<dbReference type="Proteomes" id="UP000694925">
    <property type="component" value="Unplaced"/>
</dbReference>
<proteinExistence type="predicted"/>
<dbReference type="AlphaFoldDB" id="A0AAJ7WE28"/>